<comment type="caution">
    <text evidence="1">The sequence shown here is derived from an EMBL/GenBank/DDBJ whole genome shotgun (WGS) entry which is preliminary data.</text>
</comment>
<evidence type="ECO:0000313" key="1">
    <source>
        <dbReference type="EMBL" id="GAJ02354.1"/>
    </source>
</evidence>
<name>X1TAP6_9ZZZZ</name>
<sequence>MTAKLECIFCGKAFPKDTRPKAVRSTMLHMASVHPEALAAALGMVDDSEVGKVLGE</sequence>
<reference evidence="1" key="1">
    <citation type="journal article" date="2014" name="Front. Microbiol.">
        <title>High frequency of phylogenetically diverse reductive dehalogenase-homologous genes in deep subseafloor sedimentary metagenomes.</title>
        <authorList>
            <person name="Kawai M."/>
            <person name="Futagami T."/>
            <person name="Toyoda A."/>
            <person name="Takaki Y."/>
            <person name="Nishi S."/>
            <person name="Hori S."/>
            <person name="Arai W."/>
            <person name="Tsubouchi T."/>
            <person name="Morono Y."/>
            <person name="Uchiyama I."/>
            <person name="Ito T."/>
            <person name="Fujiyama A."/>
            <person name="Inagaki F."/>
            <person name="Takami H."/>
        </authorList>
    </citation>
    <scope>NUCLEOTIDE SEQUENCE</scope>
    <source>
        <strain evidence="1">Expedition CK06-06</strain>
    </source>
</reference>
<dbReference type="AlphaFoldDB" id="X1TAP6"/>
<gene>
    <name evidence="1" type="ORF">S12H4_28281</name>
</gene>
<protein>
    <recommendedName>
        <fullName evidence="2">C2H2-type domain-containing protein</fullName>
    </recommendedName>
</protein>
<dbReference type="EMBL" id="BARW01016213">
    <property type="protein sequence ID" value="GAJ02354.1"/>
    <property type="molecule type" value="Genomic_DNA"/>
</dbReference>
<proteinExistence type="predicted"/>
<organism evidence="1">
    <name type="scientific">marine sediment metagenome</name>
    <dbReference type="NCBI Taxonomy" id="412755"/>
    <lineage>
        <taxon>unclassified sequences</taxon>
        <taxon>metagenomes</taxon>
        <taxon>ecological metagenomes</taxon>
    </lineage>
</organism>
<accession>X1TAP6</accession>
<evidence type="ECO:0008006" key="2">
    <source>
        <dbReference type="Google" id="ProtNLM"/>
    </source>
</evidence>
<feature type="non-terminal residue" evidence="1">
    <location>
        <position position="56"/>
    </location>
</feature>